<evidence type="ECO:0000256" key="1">
    <source>
        <dbReference type="ARBA" id="ARBA00006432"/>
    </source>
</evidence>
<dbReference type="FunFam" id="3.40.50.12780:FF:000007">
    <property type="entry name" value="Acyl-coenzyme A synthetase ACSM2A, mitochondrial"/>
    <property type="match status" value="1"/>
</dbReference>
<dbReference type="InterPro" id="IPR000873">
    <property type="entry name" value="AMP-dep_synth/lig_dom"/>
</dbReference>
<dbReference type="GO" id="GO:0046872">
    <property type="term" value="F:metal ion binding"/>
    <property type="evidence" value="ECO:0007669"/>
    <property type="project" value="UniProtKB-KW"/>
</dbReference>
<evidence type="ECO:0000256" key="5">
    <source>
        <dbReference type="ARBA" id="ARBA00022840"/>
    </source>
</evidence>
<dbReference type="GO" id="GO:0006637">
    <property type="term" value="P:acyl-CoA metabolic process"/>
    <property type="evidence" value="ECO:0007669"/>
    <property type="project" value="TreeGrafter"/>
</dbReference>
<dbReference type="GO" id="GO:0016405">
    <property type="term" value="F:CoA-ligase activity"/>
    <property type="evidence" value="ECO:0007669"/>
    <property type="project" value="UniProtKB-ARBA"/>
</dbReference>
<dbReference type="GO" id="GO:0015645">
    <property type="term" value="F:fatty acid ligase activity"/>
    <property type="evidence" value="ECO:0007669"/>
    <property type="project" value="TreeGrafter"/>
</dbReference>
<keyword evidence="3" id="KW-0479">Metal-binding</keyword>
<name>A0A1Z5HXN2_9FIRM</name>
<dbReference type="Pfam" id="PF13193">
    <property type="entry name" value="AMP-binding_C"/>
    <property type="match status" value="1"/>
</dbReference>
<evidence type="ECO:0000259" key="8">
    <source>
        <dbReference type="Pfam" id="PF00501"/>
    </source>
</evidence>
<keyword evidence="4" id="KW-0547">Nucleotide-binding</keyword>
<protein>
    <submittedName>
        <fullName evidence="10">Acetyl-coenzyme A synthetase</fullName>
    </submittedName>
</protein>
<dbReference type="InterPro" id="IPR020845">
    <property type="entry name" value="AMP-binding_CS"/>
</dbReference>
<dbReference type="AlphaFoldDB" id="A0A1Z5HXN2"/>
<dbReference type="InterPro" id="IPR051087">
    <property type="entry name" value="Mitochondrial_ACSM"/>
</dbReference>
<organism evidence="10 11">
    <name type="scientific">Calderihabitans maritimus</name>
    <dbReference type="NCBI Taxonomy" id="1246530"/>
    <lineage>
        <taxon>Bacteria</taxon>
        <taxon>Bacillati</taxon>
        <taxon>Bacillota</taxon>
        <taxon>Clostridia</taxon>
        <taxon>Neomoorellales</taxon>
        <taxon>Calderihabitantaceae</taxon>
        <taxon>Calderihabitans</taxon>
    </lineage>
</organism>
<evidence type="ECO:0000256" key="4">
    <source>
        <dbReference type="ARBA" id="ARBA00022741"/>
    </source>
</evidence>
<evidence type="ECO:0000256" key="3">
    <source>
        <dbReference type="ARBA" id="ARBA00022723"/>
    </source>
</evidence>
<dbReference type="Pfam" id="PF00501">
    <property type="entry name" value="AMP-binding"/>
    <property type="match status" value="1"/>
</dbReference>
<reference evidence="11" key="1">
    <citation type="journal article" date="2017" name="Appl. Environ. Microbiol.">
        <title>Genomic Analysis of Calderihabitans maritimus KKC1, a Thermophilic, Hydrogenogenic, Carboxydotrophic Bacterium Isolated from Marine Sediment.</title>
        <authorList>
            <person name="Omae K."/>
            <person name="Yoneda Y."/>
            <person name="Fukuyama Y."/>
            <person name="Yoshida T."/>
            <person name="Sako Y."/>
        </authorList>
    </citation>
    <scope>NUCLEOTIDE SEQUENCE [LARGE SCALE GENOMIC DNA]</scope>
    <source>
        <strain evidence="11">KKC1</strain>
    </source>
</reference>
<dbReference type="InterPro" id="IPR025110">
    <property type="entry name" value="AMP-bd_C"/>
</dbReference>
<keyword evidence="2" id="KW-0436">Ligase</keyword>
<evidence type="ECO:0000313" key="10">
    <source>
        <dbReference type="EMBL" id="GAW94293.1"/>
    </source>
</evidence>
<dbReference type="GO" id="GO:0006633">
    <property type="term" value="P:fatty acid biosynthetic process"/>
    <property type="evidence" value="ECO:0007669"/>
    <property type="project" value="TreeGrafter"/>
</dbReference>
<dbReference type="Gene3D" id="3.40.50.12780">
    <property type="entry name" value="N-terminal domain of ligase-like"/>
    <property type="match status" value="1"/>
</dbReference>
<gene>
    <name evidence="10" type="ORF">KKC1_34020</name>
</gene>
<feature type="domain" description="AMP-dependent synthetase/ligase" evidence="8">
    <location>
        <begin position="34"/>
        <end position="401"/>
    </location>
</feature>
<dbReference type="GO" id="GO:0004321">
    <property type="term" value="F:fatty-acyl-CoA synthase activity"/>
    <property type="evidence" value="ECO:0007669"/>
    <property type="project" value="TreeGrafter"/>
</dbReference>
<dbReference type="Gene3D" id="3.30.300.30">
    <property type="match status" value="1"/>
</dbReference>
<keyword evidence="6" id="KW-0460">Magnesium</keyword>
<keyword evidence="7" id="KW-0443">Lipid metabolism</keyword>
<evidence type="ECO:0000256" key="6">
    <source>
        <dbReference type="ARBA" id="ARBA00022842"/>
    </source>
</evidence>
<keyword evidence="11" id="KW-1185">Reference proteome</keyword>
<comment type="caution">
    <text evidence="10">The sequence shown here is derived from an EMBL/GenBank/DDBJ whole genome shotgun (WGS) entry which is preliminary data.</text>
</comment>
<proteinExistence type="inferred from homology"/>
<dbReference type="PANTHER" id="PTHR43605">
    <property type="entry name" value="ACYL-COENZYME A SYNTHETASE"/>
    <property type="match status" value="1"/>
</dbReference>
<dbReference type="EMBL" id="BDGJ01000215">
    <property type="protein sequence ID" value="GAW94293.1"/>
    <property type="molecule type" value="Genomic_DNA"/>
</dbReference>
<dbReference type="InterPro" id="IPR042099">
    <property type="entry name" value="ANL_N_sf"/>
</dbReference>
<comment type="similarity">
    <text evidence="1">Belongs to the ATP-dependent AMP-binding enzyme family.</text>
</comment>
<dbReference type="PROSITE" id="PS00455">
    <property type="entry name" value="AMP_BINDING"/>
    <property type="match status" value="1"/>
</dbReference>
<feature type="domain" description="AMP-binding enzyme C-terminal" evidence="9">
    <location>
        <begin position="451"/>
        <end position="529"/>
    </location>
</feature>
<keyword evidence="5" id="KW-0067">ATP-binding</keyword>
<dbReference type="PANTHER" id="PTHR43605:SF10">
    <property type="entry name" value="ACYL-COA SYNTHETASE MEDIUM CHAIN FAMILY MEMBER 3"/>
    <property type="match status" value="1"/>
</dbReference>
<evidence type="ECO:0000313" key="11">
    <source>
        <dbReference type="Proteomes" id="UP000197032"/>
    </source>
</evidence>
<dbReference type="GO" id="GO:0005524">
    <property type="term" value="F:ATP binding"/>
    <property type="evidence" value="ECO:0007669"/>
    <property type="project" value="UniProtKB-KW"/>
</dbReference>
<sequence length="554" mass="62575">MQFKPNMEDYEKTYAEFKLEVPEYFNFTRDVFDKWAADPDKLALWWVDDGGNEKKFTFRELSLRSKKLANVLKKHGIKRGDRVFLLLPRIPEWWESMLALLRIGAVVMPGTSQLTAKDIKYRFDASEGVAIITDVDNAPKVEEVKDECSTLRLMIVVGEREGWISYEEEVSSASEDFETENTRSDEPAILYFTSGTTGYPKMTVHTHASYPIGHIITGKFWLDLKPDDLHWNLSDTGWAKAAWSSFFGPWNMGAAIFAHHSTGKFDAGKTLELLEKYPITTLCGPPTAYRVFVLEDLTKYNFKALRHCVAAGEPLNPEVIEVWKKATGITIRDGYGQTETVCLVGSFPCLEVKPGSMGKPSPGFYVSVIDDEGNEVPPGQEGDIAVRIKPERPVGLFKEYWKDPERTAATIRGDWYVTGDRAIKDEDGYFWFVGRADDVIISSGYRIGPFEVESALVEHPAVAESAVVASPDEVRGEIVKAFVILAPGYEPSEELVKELQDHVKKVTAPYKYPREIEFVDSLPKTVSGKIRRVELRERERKKKLAQKETAASKQ</sequence>
<dbReference type="Proteomes" id="UP000197032">
    <property type="component" value="Unassembled WGS sequence"/>
</dbReference>
<evidence type="ECO:0000256" key="2">
    <source>
        <dbReference type="ARBA" id="ARBA00022598"/>
    </source>
</evidence>
<accession>A0A1Z5HXN2</accession>
<dbReference type="FunFam" id="3.30.300.30:FF:000005">
    <property type="entry name" value="Acyl-coenzyme A synthetase ACSM5, mitochondrial"/>
    <property type="match status" value="1"/>
</dbReference>
<dbReference type="InterPro" id="IPR045851">
    <property type="entry name" value="AMP-bd_C_sf"/>
</dbReference>
<evidence type="ECO:0000256" key="7">
    <source>
        <dbReference type="ARBA" id="ARBA00023098"/>
    </source>
</evidence>
<dbReference type="SUPFAM" id="SSF56801">
    <property type="entry name" value="Acetyl-CoA synthetase-like"/>
    <property type="match status" value="1"/>
</dbReference>
<evidence type="ECO:0000259" key="9">
    <source>
        <dbReference type="Pfam" id="PF13193"/>
    </source>
</evidence>